<dbReference type="Proteomes" id="UP000275078">
    <property type="component" value="Unassembled WGS sequence"/>
</dbReference>
<protein>
    <submittedName>
        <fullName evidence="1">Uncharacterized protein</fullName>
    </submittedName>
</protein>
<dbReference type="AlphaFoldDB" id="A0A3N4HG28"/>
<organism evidence="1 2">
    <name type="scientific">Ascobolus immersus RN42</name>
    <dbReference type="NCBI Taxonomy" id="1160509"/>
    <lineage>
        <taxon>Eukaryota</taxon>
        <taxon>Fungi</taxon>
        <taxon>Dikarya</taxon>
        <taxon>Ascomycota</taxon>
        <taxon>Pezizomycotina</taxon>
        <taxon>Pezizomycetes</taxon>
        <taxon>Pezizales</taxon>
        <taxon>Ascobolaceae</taxon>
        <taxon>Ascobolus</taxon>
    </lineage>
</organism>
<accession>A0A3N4HG28</accession>
<proteinExistence type="predicted"/>
<evidence type="ECO:0000313" key="2">
    <source>
        <dbReference type="Proteomes" id="UP000275078"/>
    </source>
</evidence>
<keyword evidence="2" id="KW-1185">Reference proteome</keyword>
<gene>
    <name evidence="1" type="ORF">BJ508DRAFT_57672</name>
</gene>
<sequence>MDIGTLIQLSKKLGEELKTERLNVERLLSIHANKKAKGNWNSNAGLSVKVLRAFTFYRHYIQNRLLSKYQDEEGKETTTEDTDLSGDVKPSRPVATHVVYFKRRIEQEKATARAFEEAQVLTLLEKAVRKQLKESKEKASLGEGDIEKAEAEEEIWKKGELASEVSPMVPASIVWFHECNFQLYKKRMEGVLGQQFRL</sequence>
<reference evidence="1 2" key="1">
    <citation type="journal article" date="2018" name="Nat. Ecol. Evol.">
        <title>Pezizomycetes genomes reveal the molecular basis of ectomycorrhizal truffle lifestyle.</title>
        <authorList>
            <person name="Murat C."/>
            <person name="Payen T."/>
            <person name="Noel B."/>
            <person name="Kuo A."/>
            <person name="Morin E."/>
            <person name="Chen J."/>
            <person name="Kohler A."/>
            <person name="Krizsan K."/>
            <person name="Balestrini R."/>
            <person name="Da Silva C."/>
            <person name="Montanini B."/>
            <person name="Hainaut M."/>
            <person name="Levati E."/>
            <person name="Barry K.W."/>
            <person name="Belfiori B."/>
            <person name="Cichocki N."/>
            <person name="Clum A."/>
            <person name="Dockter R.B."/>
            <person name="Fauchery L."/>
            <person name="Guy J."/>
            <person name="Iotti M."/>
            <person name="Le Tacon F."/>
            <person name="Lindquist E.A."/>
            <person name="Lipzen A."/>
            <person name="Malagnac F."/>
            <person name="Mello A."/>
            <person name="Molinier V."/>
            <person name="Miyauchi S."/>
            <person name="Poulain J."/>
            <person name="Riccioni C."/>
            <person name="Rubini A."/>
            <person name="Sitrit Y."/>
            <person name="Splivallo R."/>
            <person name="Traeger S."/>
            <person name="Wang M."/>
            <person name="Zifcakova L."/>
            <person name="Wipf D."/>
            <person name="Zambonelli A."/>
            <person name="Paolocci F."/>
            <person name="Nowrousian M."/>
            <person name="Ottonello S."/>
            <person name="Baldrian P."/>
            <person name="Spatafora J.W."/>
            <person name="Henrissat B."/>
            <person name="Nagy L.G."/>
            <person name="Aury J.M."/>
            <person name="Wincker P."/>
            <person name="Grigoriev I.V."/>
            <person name="Bonfante P."/>
            <person name="Martin F.M."/>
        </authorList>
    </citation>
    <scope>NUCLEOTIDE SEQUENCE [LARGE SCALE GENOMIC DNA]</scope>
    <source>
        <strain evidence="1 2">RN42</strain>
    </source>
</reference>
<evidence type="ECO:0000313" key="1">
    <source>
        <dbReference type="EMBL" id="RPA73055.1"/>
    </source>
</evidence>
<name>A0A3N4HG28_ASCIM</name>
<dbReference type="EMBL" id="ML119835">
    <property type="protein sequence ID" value="RPA73055.1"/>
    <property type="molecule type" value="Genomic_DNA"/>
</dbReference>